<accession>A0A4S2MI80</accession>
<keyword evidence="3" id="KW-1185">Reference proteome</keyword>
<reference evidence="2 3" key="1">
    <citation type="submission" date="2019-04" db="EMBL/GenBank/DDBJ databases">
        <title>Comparative genomics and transcriptomics to analyze fruiting body development in filamentous ascomycetes.</title>
        <authorList>
            <consortium name="DOE Joint Genome Institute"/>
            <person name="Lutkenhaus R."/>
            <person name="Traeger S."/>
            <person name="Breuer J."/>
            <person name="Kuo A."/>
            <person name="Lipzen A."/>
            <person name="Pangilinan J."/>
            <person name="Dilworth D."/>
            <person name="Sandor L."/>
            <person name="Poggeler S."/>
            <person name="Barry K."/>
            <person name="Grigoriev I.V."/>
            <person name="Nowrousian M."/>
        </authorList>
    </citation>
    <scope>NUCLEOTIDE SEQUENCE [LARGE SCALE GENOMIC DNA]</scope>
    <source>
        <strain evidence="2 3">CBS 389.68</strain>
    </source>
</reference>
<gene>
    <name evidence="2" type="ORF">EX30DRAFT_242371</name>
</gene>
<dbReference type="AlphaFoldDB" id="A0A4S2MI80"/>
<dbReference type="EMBL" id="ML220171">
    <property type="protein sequence ID" value="TGZ76611.1"/>
    <property type="molecule type" value="Genomic_DNA"/>
</dbReference>
<dbReference type="InParanoid" id="A0A4S2MI80"/>
<organism evidence="2 3">
    <name type="scientific">Ascodesmis nigricans</name>
    <dbReference type="NCBI Taxonomy" id="341454"/>
    <lineage>
        <taxon>Eukaryota</taxon>
        <taxon>Fungi</taxon>
        <taxon>Dikarya</taxon>
        <taxon>Ascomycota</taxon>
        <taxon>Pezizomycotina</taxon>
        <taxon>Pezizomycetes</taxon>
        <taxon>Pezizales</taxon>
        <taxon>Ascodesmidaceae</taxon>
        <taxon>Ascodesmis</taxon>
    </lineage>
</organism>
<name>A0A4S2MI80_9PEZI</name>
<sequence length="251" mass="27921">MHLTVYVSLYTSLFDTSRYQHLAGSIYLSSHEQHHVNRSSTPGRQELRKRRQRVGCPSRRLTLHHDTVVGGSLSPVSRCVYLGNPAFCGWGLVEGVSIWCLGILGVYALAVDSSLHHRSIVVLKSILAQTCAVRTLSSRCLWSGCLPCGRLCPRVRLDIILLLFIGLARLSICACQYVILEPESLGSASHSTRLSGIGGYVRAGSSPCHQLLLPRCLLSVNLRILLQSRWNIMHLSWRCVQLVHTTPRDRS</sequence>
<feature type="region of interest" description="Disordered" evidence="1">
    <location>
        <begin position="33"/>
        <end position="54"/>
    </location>
</feature>
<evidence type="ECO:0000313" key="2">
    <source>
        <dbReference type="EMBL" id="TGZ76611.1"/>
    </source>
</evidence>
<protein>
    <submittedName>
        <fullName evidence="2">Uncharacterized protein</fullName>
    </submittedName>
</protein>
<evidence type="ECO:0000256" key="1">
    <source>
        <dbReference type="SAM" id="MobiDB-lite"/>
    </source>
</evidence>
<dbReference type="Proteomes" id="UP000298138">
    <property type="component" value="Unassembled WGS sequence"/>
</dbReference>
<evidence type="ECO:0000313" key="3">
    <source>
        <dbReference type="Proteomes" id="UP000298138"/>
    </source>
</evidence>
<proteinExistence type="predicted"/>